<dbReference type="Gene3D" id="1.20.58.2200">
    <property type="match status" value="1"/>
</dbReference>
<organism evidence="3 4">
    <name type="scientific">Rheinheimera tilapiae</name>
    <dbReference type="NCBI Taxonomy" id="875043"/>
    <lineage>
        <taxon>Bacteria</taxon>
        <taxon>Pseudomonadati</taxon>
        <taxon>Pseudomonadota</taxon>
        <taxon>Gammaproteobacteria</taxon>
        <taxon>Chromatiales</taxon>
        <taxon>Chromatiaceae</taxon>
        <taxon>Rheinheimera</taxon>
    </lineage>
</organism>
<dbReference type="InterPro" id="IPR020012">
    <property type="entry name" value="LysM_FimV"/>
</dbReference>
<evidence type="ECO:0000256" key="1">
    <source>
        <dbReference type="SAM" id="Coils"/>
    </source>
</evidence>
<feature type="coiled-coil region" evidence="1">
    <location>
        <begin position="214"/>
        <end position="241"/>
    </location>
</feature>
<gene>
    <name evidence="3" type="ORF">ACFFJP_18960</name>
</gene>
<dbReference type="RefSeq" id="WP_377248034.1">
    <property type="nucleotide sequence ID" value="NZ_JBHLXP010000005.1"/>
</dbReference>
<feature type="chain" id="PRO_5045101077" evidence="2">
    <location>
        <begin position="22"/>
        <end position="1019"/>
    </location>
</feature>
<accession>A0ABV6BHN5</accession>
<dbReference type="InterPro" id="IPR038440">
    <property type="entry name" value="FimV_C_sf"/>
</dbReference>
<comment type="caution">
    <text evidence="3">The sequence shown here is derived from an EMBL/GenBank/DDBJ whole genome shotgun (WGS) entry which is preliminary data.</text>
</comment>
<feature type="coiled-coil region" evidence="1">
    <location>
        <begin position="653"/>
        <end position="680"/>
    </location>
</feature>
<dbReference type="InterPro" id="IPR020011">
    <property type="entry name" value="FimV_C"/>
</dbReference>
<protein>
    <submittedName>
        <fullName evidence="3">FimV/HubP family polar landmark protein</fullName>
    </submittedName>
</protein>
<dbReference type="NCBIfam" id="TIGR03505">
    <property type="entry name" value="FimV_core"/>
    <property type="match status" value="1"/>
</dbReference>
<proteinExistence type="predicted"/>
<evidence type="ECO:0000256" key="2">
    <source>
        <dbReference type="SAM" id="SignalP"/>
    </source>
</evidence>
<keyword evidence="2" id="KW-0732">Signal</keyword>
<name>A0ABV6BHN5_9GAMM</name>
<sequence>MLLMRILLILFTVNFMTAAWAESTARLRGPKEFDTPAVTRLGPLSAQDTLWRLAEQARPDKRVNMYQMMFALYQNNPDAFLDDNFNHLKPGAFLEVPGIRAILAVDPVMAQRKSENDDRIWAEKIRKAAQQKPEDHSAKQVDIAKAQQEITDELNRVEAQQTEQMSDLRDRLGSSMANVETIVQENTALKKQLDTVVTQLSGVKQQLDKDSEIQTQLQQLLAQQSEMLEQQREQIRKQQEGFNFAETWQNLANSPAGWILAAALPAALILLGVVFLIRRKSQKAAAVVSAATASPALDPNYRSPLPPLDDSLDFDESSLINLDDSLLNDSVGSGIRLDDDFDRPVRKSAVSSFADDDLLDDHLDLGSDSGKTASAFDLDDLLDDPLDISSPAPVKAEPFDPDNILAGDALSNLLDADEPEFEAKQTFDPNNILSGNELSSLFDNLVDDDEDPDAIFNQAMAAQQAAAPAVTAPSDDILPDPAVSAAALAYAAAEAAESDELLEEIELDLPGDEPPPTGSLALDSDDFDIDALVAQTQAATPAPAVTPAPLPVSNDDDFDIDSLLAMTQAEAAPRAVEPLVEPDMLPDPEPDTGVDGGHYDSSELEAFAESLADEQLAENVATETNHLATPDAANVSAMTDEFDADDLMPAEDEAGLIDELDEILNEVAEIRAQSQQTKAQLAELELPDEALALASADFAEAEISVADVSAMLSDDADSAHPSELNTITPVDLPTADIFASDDVDSHDFIDIEELLLDDHPSNPQEAELAAESAAETEYLSEFADLEDDQTGMPDLQQTDDNSVARVFEGLSSVERPSKVLDEYPDLQLDENDLQQILTEDSDDAMELMLTASSAEQESLADLEDVNFDELLSGLDDYVTPVADPQADQDKAAEVLAELEALQQSQSHSQSRYSADDDAVGLPDFVNIDKLLAATEEQTEPDAEPRALNIDVGLADFEDLIAADEAGDVDHADAGFAGQLDLVRAYIEIGDADSANHLIKEIMASDAPAHVKQEASGLVS</sequence>
<dbReference type="NCBIfam" id="TIGR03504">
    <property type="entry name" value="FimV_Cterm"/>
    <property type="match status" value="1"/>
</dbReference>
<dbReference type="EMBL" id="JBHLXP010000005">
    <property type="protein sequence ID" value="MFC0050376.1"/>
    <property type="molecule type" value="Genomic_DNA"/>
</dbReference>
<dbReference type="Proteomes" id="UP001589813">
    <property type="component" value="Unassembled WGS sequence"/>
</dbReference>
<evidence type="ECO:0000313" key="3">
    <source>
        <dbReference type="EMBL" id="MFC0050376.1"/>
    </source>
</evidence>
<keyword evidence="1" id="KW-0175">Coiled coil</keyword>
<keyword evidence="4" id="KW-1185">Reference proteome</keyword>
<reference evidence="3 4" key="1">
    <citation type="submission" date="2024-09" db="EMBL/GenBank/DDBJ databases">
        <authorList>
            <person name="Sun Q."/>
            <person name="Mori K."/>
        </authorList>
    </citation>
    <scope>NUCLEOTIDE SEQUENCE [LARGE SCALE GENOMIC DNA]</scope>
    <source>
        <strain evidence="3 4">KCTC 23315</strain>
    </source>
</reference>
<evidence type="ECO:0000313" key="4">
    <source>
        <dbReference type="Proteomes" id="UP001589813"/>
    </source>
</evidence>
<feature type="signal peptide" evidence="2">
    <location>
        <begin position="1"/>
        <end position="21"/>
    </location>
</feature>